<evidence type="ECO:0000313" key="5">
    <source>
        <dbReference type="Proteomes" id="UP000321547"/>
    </source>
</evidence>
<evidence type="ECO:0000256" key="1">
    <source>
        <dbReference type="ARBA" id="ARBA00022649"/>
    </source>
</evidence>
<name>A0A1I5TBN8_9BACI</name>
<dbReference type="EMBL" id="FOXC01000073">
    <property type="protein sequence ID" value="SFP80463.1"/>
    <property type="molecule type" value="Genomic_DNA"/>
</dbReference>
<evidence type="ECO:0000313" key="4">
    <source>
        <dbReference type="Proteomes" id="UP000242243"/>
    </source>
</evidence>
<dbReference type="InterPro" id="IPR007712">
    <property type="entry name" value="RelE/ParE_toxin"/>
</dbReference>
<keyword evidence="5" id="KW-1185">Reference proteome</keyword>
<dbReference type="EMBL" id="BJWI01000091">
    <property type="protein sequence ID" value="GEM02954.1"/>
    <property type="molecule type" value="Genomic_DNA"/>
</dbReference>
<dbReference type="Proteomes" id="UP000321547">
    <property type="component" value="Unassembled WGS sequence"/>
</dbReference>
<dbReference type="Proteomes" id="UP000242243">
    <property type="component" value="Unassembled WGS sequence"/>
</dbReference>
<accession>A0A1I5TBN8</accession>
<dbReference type="RefSeq" id="WP_089834067.1">
    <property type="nucleotide sequence ID" value="NZ_BJWI01000091.1"/>
</dbReference>
<dbReference type="InterPro" id="IPR035093">
    <property type="entry name" value="RelE/ParE_toxin_dom_sf"/>
</dbReference>
<keyword evidence="1" id="KW-1277">Toxin-antitoxin system</keyword>
<dbReference type="AlphaFoldDB" id="A0A1I5TBN8"/>
<reference evidence="2 5" key="2">
    <citation type="submission" date="2019-07" db="EMBL/GenBank/DDBJ databases">
        <title>Whole genome shotgun sequence of Halolactibacillus halophilus NBRC 100868.</title>
        <authorList>
            <person name="Hosoyama A."/>
            <person name="Uohara A."/>
            <person name="Ohji S."/>
            <person name="Ichikawa N."/>
        </authorList>
    </citation>
    <scope>NUCLEOTIDE SEQUENCE [LARGE SCALE GENOMIC DNA]</scope>
    <source>
        <strain evidence="2 5">NBRC 100868</strain>
    </source>
</reference>
<sequence>MPKIRVNPMATEDLIEIRAYITKELENPTAAMNVVRNIIDSYEQLKTFPMMGVDLSTKINVQTDFKYLVSGRYIVFYRADNEFVYIYRILYAGRDYLKILFQNEIEIDNLDQ</sequence>
<evidence type="ECO:0000313" key="3">
    <source>
        <dbReference type="EMBL" id="SFP80463.1"/>
    </source>
</evidence>
<gene>
    <name evidence="2" type="ORF">HHA03_24860</name>
    <name evidence="3" type="ORF">SAMN05421839_1734</name>
</gene>
<dbReference type="OrthoDB" id="362857at2"/>
<proteinExistence type="predicted"/>
<dbReference type="Pfam" id="PF05016">
    <property type="entry name" value="ParE_toxin"/>
    <property type="match status" value="1"/>
</dbReference>
<protein>
    <submittedName>
        <fullName evidence="3">Plasmid stabilization system protein ParE</fullName>
    </submittedName>
</protein>
<evidence type="ECO:0000313" key="2">
    <source>
        <dbReference type="EMBL" id="GEM02954.1"/>
    </source>
</evidence>
<organism evidence="3 4">
    <name type="scientific">Halolactibacillus halophilus</name>
    <dbReference type="NCBI Taxonomy" id="306540"/>
    <lineage>
        <taxon>Bacteria</taxon>
        <taxon>Bacillati</taxon>
        <taxon>Bacillota</taxon>
        <taxon>Bacilli</taxon>
        <taxon>Bacillales</taxon>
        <taxon>Bacillaceae</taxon>
        <taxon>Halolactibacillus</taxon>
    </lineage>
</organism>
<dbReference type="Gene3D" id="3.30.2310.20">
    <property type="entry name" value="RelE-like"/>
    <property type="match status" value="1"/>
</dbReference>
<reference evidence="3 4" key="1">
    <citation type="submission" date="2016-10" db="EMBL/GenBank/DDBJ databases">
        <authorList>
            <person name="de Groot N.N."/>
        </authorList>
    </citation>
    <scope>NUCLEOTIDE SEQUENCE [LARGE SCALE GENOMIC DNA]</scope>
    <source>
        <strain evidence="3 4">DSM 17073</strain>
    </source>
</reference>